<evidence type="ECO:0000256" key="1">
    <source>
        <dbReference type="SAM" id="MobiDB-lite"/>
    </source>
</evidence>
<protein>
    <submittedName>
        <fullName evidence="2">Uncharacterized protein</fullName>
    </submittedName>
</protein>
<reference evidence="2" key="1">
    <citation type="submission" date="2022-07" db="EMBL/GenBank/DDBJ databases">
        <authorList>
            <person name="Macas J."/>
            <person name="Novak P."/>
            <person name="Neumann P."/>
        </authorList>
    </citation>
    <scope>NUCLEOTIDE SEQUENCE</scope>
</reference>
<comment type="caution">
    <text evidence="2">The sequence shown here is derived from an EMBL/GenBank/DDBJ whole genome shotgun (WGS) entry which is preliminary data.</text>
</comment>
<evidence type="ECO:0000313" key="2">
    <source>
        <dbReference type="EMBL" id="CAH9131946.1"/>
    </source>
</evidence>
<sequence length="216" mass="21266">MDFCRLKQVGLGGYWRKTEETTESRAGGQLLWRRQMLRWQLAAMEKVGKVVWFLEGVMVKGVNQVMGMGTMESVLEVIVVAVAQETTVGDGAVVVVVEAGKEGLMVPEGKVVGNMEVPVVTLVAGGGGGGGGGGFARGGYGGDNGGGGGGGGGGGFAKGGYGRDKGNYGDGGFGKGGYGGDNGSFGGGGGSGSGFGGDTGNFGEGSGGYGHYGPGS</sequence>
<accession>A0AAV0F8Z3</accession>
<feature type="region of interest" description="Disordered" evidence="1">
    <location>
        <begin position="187"/>
        <end position="216"/>
    </location>
</feature>
<gene>
    <name evidence="2" type="ORF">CEPIT_LOCUS31791</name>
</gene>
<organism evidence="2 3">
    <name type="scientific">Cuscuta epithymum</name>
    <dbReference type="NCBI Taxonomy" id="186058"/>
    <lineage>
        <taxon>Eukaryota</taxon>
        <taxon>Viridiplantae</taxon>
        <taxon>Streptophyta</taxon>
        <taxon>Embryophyta</taxon>
        <taxon>Tracheophyta</taxon>
        <taxon>Spermatophyta</taxon>
        <taxon>Magnoliopsida</taxon>
        <taxon>eudicotyledons</taxon>
        <taxon>Gunneridae</taxon>
        <taxon>Pentapetalae</taxon>
        <taxon>asterids</taxon>
        <taxon>lamiids</taxon>
        <taxon>Solanales</taxon>
        <taxon>Convolvulaceae</taxon>
        <taxon>Cuscuteae</taxon>
        <taxon>Cuscuta</taxon>
        <taxon>Cuscuta subgen. Cuscuta</taxon>
    </lineage>
</organism>
<dbReference type="AlphaFoldDB" id="A0AAV0F8Z3"/>
<evidence type="ECO:0000313" key="3">
    <source>
        <dbReference type="Proteomes" id="UP001152523"/>
    </source>
</evidence>
<dbReference type="EMBL" id="CAMAPF010000967">
    <property type="protein sequence ID" value="CAH9131946.1"/>
    <property type="molecule type" value="Genomic_DNA"/>
</dbReference>
<dbReference type="Proteomes" id="UP001152523">
    <property type="component" value="Unassembled WGS sequence"/>
</dbReference>
<keyword evidence="3" id="KW-1185">Reference proteome</keyword>
<proteinExistence type="predicted"/>
<name>A0AAV0F8Z3_9ASTE</name>